<gene>
    <name evidence="2" type="ORF">CHARACLAT_033584</name>
</gene>
<keyword evidence="1" id="KW-0472">Membrane</keyword>
<dbReference type="EMBL" id="JAHUTJ010064965">
    <property type="protein sequence ID" value="MED6289170.1"/>
    <property type="molecule type" value="Genomic_DNA"/>
</dbReference>
<keyword evidence="1" id="KW-0812">Transmembrane</keyword>
<proteinExistence type="predicted"/>
<accession>A0ABU7ESV1</accession>
<feature type="transmembrane region" description="Helical" evidence="1">
    <location>
        <begin position="137"/>
        <end position="162"/>
    </location>
</feature>
<evidence type="ECO:0000313" key="3">
    <source>
        <dbReference type="Proteomes" id="UP001352852"/>
    </source>
</evidence>
<dbReference type="Proteomes" id="UP001352852">
    <property type="component" value="Unassembled WGS sequence"/>
</dbReference>
<reference evidence="2 3" key="1">
    <citation type="submission" date="2021-06" db="EMBL/GenBank/DDBJ databases">
        <authorList>
            <person name="Palmer J.M."/>
        </authorList>
    </citation>
    <scope>NUCLEOTIDE SEQUENCE [LARGE SCALE GENOMIC DNA]</scope>
    <source>
        <strain evidence="2 3">CL_MEX2019</strain>
        <tissue evidence="2">Muscle</tissue>
    </source>
</reference>
<comment type="caution">
    <text evidence="2">The sequence shown here is derived from an EMBL/GenBank/DDBJ whole genome shotgun (WGS) entry which is preliminary data.</text>
</comment>
<keyword evidence="1" id="KW-1133">Transmembrane helix</keyword>
<protein>
    <submittedName>
        <fullName evidence="2">Uncharacterized protein</fullName>
    </submittedName>
</protein>
<name>A0ABU7ESV1_9TELE</name>
<evidence type="ECO:0000313" key="2">
    <source>
        <dbReference type="EMBL" id="MED6289170.1"/>
    </source>
</evidence>
<organism evidence="2 3">
    <name type="scientific">Characodon lateralis</name>
    <dbReference type="NCBI Taxonomy" id="208331"/>
    <lineage>
        <taxon>Eukaryota</taxon>
        <taxon>Metazoa</taxon>
        <taxon>Chordata</taxon>
        <taxon>Craniata</taxon>
        <taxon>Vertebrata</taxon>
        <taxon>Euteleostomi</taxon>
        <taxon>Actinopterygii</taxon>
        <taxon>Neopterygii</taxon>
        <taxon>Teleostei</taxon>
        <taxon>Neoteleostei</taxon>
        <taxon>Acanthomorphata</taxon>
        <taxon>Ovalentaria</taxon>
        <taxon>Atherinomorphae</taxon>
        <taxon>Cyprinodontiformes</taxon>
        <taxon>Goodeidae</taxon>
        <taxon>Characodon</taxon>
    </lineage>
</organism>
<evidence type="ECO:0000256" key="1">
    <source>
        <dbReference type="SAM" id="Phobius"/>
    </source>
</evidence>
<keyword evidence="3" id="KW-1185">Reference proteome</keyword>
<sequence length="185" mass="21604">MTIKILEFRNCSSELLEEPPKPLRNIWTERLTKEKLEPLINDLCVHRAHMLSICFHTAGSSLWMQEDAMMNVMVQWLQNLLSSFTQEDLKLCRSPYHEDVHLNMQQLKTGSQRGSGDEHLSAPLEASRNQLDFYSCIYLIVIVFQRLLALVPSGLVMLNFWLVQVLIPKSRFYPQSRQMKLIQSR</sequence>